<dbReference type="VEuPathDB" id="FungiDB:JI435_058200"/>
<dbReference type="KEGG" id="pno:SNOG_05820"/>
<feature type="transmembrane region" description="Helical" evidence="1">
    <location>
        <begin position="6"/>
        <end position="30"/>
    </location>
</feature>
<evidence type="ECO:0000313" key="2">
    <source>
        <dbReference type="EMBL" id="EAT86884.1"/>
    </source>
</evidence>
<dbReference type="RefSeq" id="XP_001796217.1">
    <property type="nucleotide sequence ID" value="XM_001796165.1"/>
</dbReference>
<dbReference type="HOGENOM" id="CLU_1644321_0_0_1"/>
<reference evidence="3" key="1">
    <citation type="journal article" date="2007" name="Plant Cell">
        <title>Dothideomycete-plant interactions illuminated by genome sequencing and EST analysis of the wheat pathogen Stagonospora nodorum.</title>
        <authorList>
            <person name="Hane J.K."/>
            <person name="Lowe R.G."/>
            <person name="Solomon P.S."/>
            <person name="Tan K.C."/>
            <person name="Schoch C.L."/>
            <person name="Spatafora J.W."/>
            <person name="Crous P.W."/>
            <person name="Kodira C."/>
            <person name="Birren B.W."/>
            <person name="Galagan J.E."/>
            <person name="Torriani S.F."/>
            <person name="McDonald B.A."/>
            <person name="Oliver R.P."/>
        </authorList>
    </citation>
    <scope>NUCLEOTIDE SEQUENCE [LARGE SCALE GENOMIC DNA]</scope>
    <source>
        <strain evidence="3">SN15 / ATCC MYA-4574 / FGSC 10173</strain>
    </source>
</reference>
<keyword evidence="1" id="KW-1133">Transmembrane helix</keyword>
<dbReference type="InParanoid" id="Q0UQZ4"/>
<dbReference type="GeneID" id="5973094"/>
<evidence type="ECO:0000313" key="3">
    <source>
        <dbReference type="Proteomes" id="UP000001055"/>
    </source>
</evidence>
<accession>Q0UQZ4</accession>
<dbReference type="EMBL" id="CH445332">
    <property type="protein sequence ID" value="EAT86884.1"/>
    <property type="molecule type" value="Genomic_DNA"/>
</dbReference>
<name>Q0UQZ4_PHANO</name>
<dbReference type="AlphaFoldDB" id="Q0UQZ4"/>
<evidence type="ECO:0000256" key="1">
    <source>
        <dbReference type="SAM" id="Phobius"/>
    </source>
</evidence>
<proteinExistence type="predicted"/>
<dbReference type="Proteomes" id="UP000001055">
    <property type="component" value="Unassembled WGS sequence"/>
</dbReference>
<sequence length="161" mass="17726">MGLATRQTGIIIASISGVVISLVIINALVFRRNLPFTFSRRRPAPMHTDIEMQRISTDAKSTQGEYEQYGELFIAPNKRPTHVAIDIISRVAMAHGLPGPTKPVSCLGSMPRDTPRISLDLPASIHLSIAEEEYTLSGDALSAERQTSSHIEDFRSFDAQH</sequence>
<gene>
    <name evidence="2" type="ORF">SNOG_05820</name>
</gene>
<protein>
    <submittedName>
        <fullName evidence="2">Uncharacterized protein</fullName>
    </submittedName>
</protein>
<keyword evidence="1" id="KW-0812">Transmembrane</keyword>
<organism evidence="2 3">
    <name type="scientific">Phaeosphaeria nodorum (strain SN15 / ATCC MYA-4574 / FGSC 10173)</name>
    <name type="common">Glume blotch fungus</name>
    <name type="synonym">Parastagonospora nodorum</name>
    <dbReference type="NCBI Taxonomy" id="321614"/>
    <lineage>
        <taxon>Eukaryota</taxon>
        <taxon>Fungi</taxon>
        <taxon>Dikarya</taxon>
        <taxon>Ascomycota</taxon>
        <taxon>Pezizomycotina</taxon>
        <taxon>Dothideomycetes</taxon>
        <taxon>Pleosporomycetidae</taxon>
        <taxon>Pleosporales</taxon>
        <taxon>Pleosporineae</taxon>
        <taxon>Phaeosphaeriaceae</taxon>
        <taxon>Parastagonospora</taxon>
    </lineage>
</organism>
<keyword evidence="1" id="KW-0472">Membrane</keyword>